<name>A0A6A6I1H7_9PLEO</name>
<dbReference type="CDD" id="cd05120">
    <property type="entry name" value="APH_ChoK_like"/>
    <property type="match status" value="1"/>
</dbReference>
<dbReference type="PANTHER" id="PTHR21310:SF58">
    <property type="entry name" value="AMINOGLYCOSIDE PHOSPHOTRANSFERASE DOMAIN-CONTAINING PROTEIN"/>
    <property type="match status" value="1"/>
</dbReference>
<evidence type="ECO:0000259" key="1">
    <source>
        <dbReference type="Pfam" id="PF01636"/>
    </source>
</evidence>
<sequence length="257" mass="29872">MSRPRADTPRILSRQPGAVIIRRGDFVEKSGDRVKPREEAALRLVQHYTSVSVPTVYSSSFAERDGHICMSYVDGESLDRLWNDFEGHDDMKEHICRQIWDLIYRFRAIPKPARFANFFQCCADGTASNDILIEPLPNRSPDPLASDVELRLRIYERYLDCAGRRYEKELPHMLPKSETTVFTHADIAPRNIMIGEGDDCPVIGILDWEEAGWYPEYWEYANIMKPSVDKDWQMWMERTVPEKWDISGIVAARRVLF</sequence>
<dbReference type="InterPro" id="IPR051678">
    <property type="entry name" value="AGP_Transferase"/>
</dbReference>
<keyword evidence="2" id="KW-0808">Transferase</keyword>
<organism evidence="2 3">
    <name type="scientific">Trematosphaeria pertusa</name>
    <dbReference type="NCBI Taxonomy" id="390896"/>
    <lineage>
        <taxon>Eukaryota</taxon>
        <taxon>Fungi</taxon>
        <taxon>Dikarya</taxon>
        <taxon>Ascomycota</taxon>
        <taxon>Pezizomycotina</taxon>
        <taxon>Dothideomycetes</taxon>
        <taxon>Pleosporomycetidae</taxon>
        <taxon>Pleosporales</taxon>
        <taxon>Massarineae</taxon>
        <taxon>Trematosphaeriaceae</taxon>
        <taxon>Trematosphaeria</taxon>
    </lineage>
</organism>
<gene>
    <name evidence="2" type="ORF">BU26DRAFT_542983</name>
</gene>
<dbReference type="GeneID" id="54585007"/>
<reference evidence="2" key="1">
    <citation type="journal article" date="2020" name="Stud. Mycol.">
        <title>101 Dothideomycetes genomes: a test case for predicting lifestyles and emergence of pathogens.</title>
        <authorList>
            <person name="Haridas S."/>
            <person name="Albert R."/>
            <person name="Binder M."/>
            <person name="Bloem J."/>
            <person name="Labutti K."/>
            <person name="Salamov A."/>
            <person name="Andreopoulos B."/>
            <person name="Baker S."/>
            <person name="Barry K."/>
            <person name="Bills G."/>
            <person name="Bluhm B."/>
            <person name="Cannon C."/>
            <person name="Castanera R."/>
            <person name="Culley D."/>
            <person name="Daum C."/>
            <person name="Ezra D."/>
            <person name="Gonzalez J."/>
            <person name="Henrissat B."/>
            <person name="Kuo A."/>
            <person name="Liang C."/>
            <person name="Lipzen A."/>
            <person name="Lutzoni F."/>
            <person name="Magnuson J."/>
            <person name="Mondo S."/>
            <person name="Nolan M."/>
            <person name="Ohm R."/>
            <person name="Pangilinan J."/>
            <person name="Park H.-J."/>
            <person name="Ramirez L."/>
            <person name="Alfaro M."/>
            <person name="Sun H."/>
            <person name="Tritt A."/>
            <person name="Yoshinaga Y."/>
            <person name="Zwiers L.-H."/>
            <person name="Turgeon B."/>
            <person name="Goodwin S."/>
            <person name="Spatafora J."/>
            <person name="Crous P."/>
            <person name="Grigoriev I."/>
        </authorList>
    </citation>
    <scope>NUCLEOTIDE SEQUENCE</scope>
    <source>
        <strain evidence="2">CBS 122368</strain>
    </source>
</reference>
<dbReference type="Pfam" id="PF01636">
    <property type="entry name" value="APH"/>
    <property type="match status" value="1"/>
</dbReference>
<evidence type="ECO:0000313" key="3">
    <source>
        <dbReference type="Proteomes" id="UP000800094"/>
    </source>
</evidence>
<dbReference type="InterPro" id="IPR011009">
    <property type="entry name" value="Kinase-like_dom_sf"/>
</dbReference>
<feature type="domain" description="Aminoglycoside phosphotransferase" evidence="1">
    <location>
        <begin position="36"/>
        <end position="226"/>
    </location>
</feature>
<dbReference type="InterPro" id="IPR002575">
    <property type="entry name" value="Aminoglycoside_PTrfase"/>
</dbReference>
<dbReference type="OrthoDB" id="2906425at2759"/>
<keyword evidence="3" id="KW-1185">Reference proteome</keyword>
<dbReference type="GO" id="GO:0016301">
    <property type="term" value="F:kinase activity"/>
    <property type="evidence" value="ECO:0007669"/>
    <property type="project" value="UniProtKB-KW"/>
</dbReference>
<dbReference type="AlphaFoldDB" id="A0A6A6I1H7"/>
<protein>
    <submittedName>
        <fullName evidence="2">Kinase-like protein</fullName>
    </submittedName>
</protein>
<dbReference type="RefSeq" id="XP_033679319.1">
    <property type="nucleotide sequence ID" value="XM_033831677.1"/>
</dbReference>
<accession>A0A6A6I1H7</accession>
<evidence type="ECO:0000313" key="2">
    <source>
        <dbReference type="EMBL" id="KAF2244315.1"/>
    </source>
</evidence>
<dbReference type="EMBL" id="ML987203">
    <property type="protein sequence ID" value="KAF2244315.1"/>
    <property type="molecule type" value="Genomic_DNA"/>
</dbReference>
<dbReference type="SUPFAM" id="SSF56112">
    <property type="entry name" value="Protein kinase-like (PK-like)"/>
    <property type="match status" value="1"/>
</dbReference>
<dbReference type="Proteomes" id="UP000800094">
    <property type="component" value="Unassembled WGS sequence"/>
</dbReference>
<keyword evidence="2" id="KW-0418">Kinase</keyword>
<dbReference type="PANTHER" id="PTHR21310">
    <property type="entry name" value="AMINOGLYCOSIDE PHOSPHOTRANSFERASE-RELATED-RELATED"/>
    <property type="match status" value="1"/>
</dbReference>
<proteinExistence type="predicted"/>
<dbReference type="Gene3D" id="3.90.1200.10">
    <property type="match status" value="1"/>
</dbReference>